<dbReference type="Proteomes" id="UP001227101">
    <property type="component" value="Chromosome"/>
</dbReference>
<keyword evidence="4" id="KW-1185">Reference proteome</keyword>
<protein>
    <recommendedName>
        <fullName evidence="5">Flagellar basal body-associated protein FliL</fullName>
    </recommendedName>
</protein>
<feature type="transmembrane region" description="Helical" evidence="2">
    <location>
        <begin position="171"/>
        <end position="192"/>
    </location>
</feature>
<proteinExistence type="predicted"/>
<evidence type="ECO:0000313" key="3">
    <source>
        <dbReference type="EMBL" id="WIV59466.1"/>
    </source>
</evidence>
<sequence length="381" mass="40222">MSWQEDLRRLDADLAAGRIEPAAHRKQRDELLAAASGATVPSPVPSPLRRPGNRSWQSANPAFTPPVDPTPTPRPMPKQPTPEERPWMRTRPAGSVPAPSGIPAIPDHMTTAPSPADIVPTRYLRVEGTNLHSTTPSRFPPVAPESAPPPEPDLGGKHRGGAEPGQGRPTWLFVTLGVVLVLILIVGGTYWLGTRTDEPSDAALPPVPTTSLPSNGVTDPSLSLEQRLPALPGKPNTANSTMSIDKALEAKVITEADAAQIRAGNAKEIIFRASADPAKPRDGNLMMVIPTLSVFDAKHLAAALRQNLSGAQLAATRLGPTENDLMYTQRGTDGWVGILWYSSGAVVVGIGVSQAGTSDSAALRVRLEAIRDSVTAVLPPG</sequence>
<gene>
    <name evidence="3" type="ORF">QP939_13045</name>
</gene>
<name>A0ABY8XUY9_9PSEU</name>
<feature type="region of interest" description="Disordered" evidence="1">
    <location>
        <begin position="34"/>
        <end position="95"/>
    </location>
</feature>
<evidence type="ECO:0000313" key="4">
    <source>
        <dbReference type="Proteomes" id="UP001227101"/>
    </source>
</evidence>
<keyword evidence="2" id="KW-1133">Transmembrane helix</keyword>
<dbReference type="RefSeq" id="WP_285457009.1">
    <property type="nucleotide sequence ID" value="NZ_CP127173.1"/>
</dbReference>
<feature type="compositionally biased region" description="Pro residues" evidence="1">
    <location>
        <begin position="63"/>
        <end position="80"/>
    </location>
</feature>
<dbReference type="EMBL" id="CP127173">
    <property type="protein sequence ID" value="WIV59466.1"/>
    <property type="molecule type" value="Genomic_DNA"/>
</dbReference>
<organism evidence="3 4">
    <name type="scientific">Amycolatopsis nalaikhensis</name>
    <dbReference type="NCBI Taxonomy" id="715472"/>
    <lineage>
        <taxon>Bacteria</taxon>
        <taxon>Bacillati</taxon>
        <taxon>Actinomycetota</taxon>
        <taxon>Actinomycetes</taxon>
        <taxon>Pseudonocardiales</taxon>
        <taxon>Pseudonocardiaceae</taxon>
        <taxon>Amycolatopsis</taxon>
    </lineage>
</organism>
<evidence type="ECO:0008006" key="5">
    <source>
        <dbReference type="Google" id="ProtNLM"/>
    </source>
</evidence>
<feature type="compositionally biased region" description="Pro residues" evidence="1">
    <location>
        <begin position="138"/>
        <end position="152"/>
    </location>
</feature>
<accession>A0ABY8XUY9</accession>
<reference evidence="3 4" key="1">
    <citation type="submission" date="2023-06" db="EMBL/GenBank/DDBJ databases">
        <authorList>
            <person name="Oyuntsetseg B."/>
            <person name="Kim S.B."/>
        </authorList>
    </citation>
    <scope>NUCLEOTIDE SEQUENCE [LARGE SCALE GENOMIC DNA]</scope>
    <source>
        <strain evidence="3 4">2-2</strain>
    </source>
</reference>
<evidence type="ECO:0000256" key="1">
    <source>
        <dbReference type="SAM" id="MobiDB-lite"/>
    </source>
</evidence>
<keyword evidence="2" id="KW-0472">Membrane</keyword>
<feature type="region of interest" description="Disordered" evidence="1">
    <location>
        <begin position="130"/>
        <end position="164"/>
    </location>
</feature>
<keyword evidence="2" id="KW-0812">Transmembrane</keyword>
<evidence type="ECO:0000256" key="2">
    <source>
        <dbReference type="SAM" id="Phobius"/>
    </source>
</evidence>